<gene>
    <name evidence="1" type="ORF">SAMN04488133_1752</name>
</gene>
<dbReference type="Proteomes" id="UP000236740">
    <property type="component" value="Unassembled WGS sequence"/>
</dbReference>
<name>A0A1H5YXB0_9EURY</name>
<dbReference type="AlphaFoldDB" id="A0A1H5YXB0"/>
<protein>
    <recommendedName>
        <fullName evidence="3">Small CPxCG-related zinc finger protein</fullName>
    </recommendedName>
</protein>
<reference evidence="1 2" key="1">
    <citation type="submission" date="2016-10" db="EMBL/GenBank/DDBJ databases">
        <authorList>
            <person name="de Groot N.N."/>
        </authorList>
    </citation>
    <scope>NUCLEOTIDE SEQUENCE [LARGE SCALE GENOMIC DNA]</scope>
    <source>
        <strain evidence="1 2">CGMCC 1.10331</strain>
    </source>
</reference>
<evidence type="ECO:0008006" key="3">
    <source>
        <dbReference type="Google" id="ProtNLM"/>
    </source>
</evidence>
<evidence type="ECO:0000313" key="1">
    <source>
        <dbReference type="EMBL" id="SEG28420.1"/>
    </source>
</evidence>
<dbReference type="EMBL" id="FNVN01000002">
    <property type="protein sequence ID" value="SEG28420.1"/>
    <property type="molecule type" value="Genomic_DNA"/>
</dbReference>
<organism evidence="1 2">
    <name type="scientific">Halobellus limi</name>
    <dbReference type="NCBI Taxonomy" id="699433"/>
    <lineage>
        <taxon>Archaea</taxon>
        <taxon>Methanobacteriati</taxon>
        <taxon>Methanobacteriota</taxon>
        <taxon>Stenosarchaea group</taxon>
        <taxon>Halobacteria</taxon>
        <taxon>Halobacteriales</taxon>
        <taxon>Haloferacaceae</taxon>
        <taxon>Halobellus</taxon>
    </lineage>
</organism>
<proteinExistence type="predicted"/>
<accession>A0A1H5YXB0</accession>
<sequence>MDLHTFGPYELVMSKTCRPAPPPSDEEWTVRQVVPRSDWDAASETCPTCGERVDLRGPHYQVELDRERTPEAGSKLTRERRLLAFCDEGCAAAWLDETGNR</sequence>
<keyword evidence="2" id="KW-1185">Reference proteome</keyword>
<evidence type="ECO:0000313" key="2">
    <source>
        <dbReference type="Proteomes" id="UP000236740"/>
    </source>
</evidence>